<keyword evidence="2" id="KW-0560">Oxidoreductase</keyword>
<dbReference type="Proteomes" id="UP000029867">
    <property type="component" value="Unassembled WGS sequence"/>
</dbReference>
<dbReference type="AlphaFoldDB" id="A0A099NZX1"/>
<evidence type="ECO:0000256" key="3">
    <source>
        <dbReference type="ARBA" id="ARBA00043088"/>
    </source>
</evidence>
<dbReference type="HOGENOM" id="CLU_026673_3_1_1"/>
<proteinExistence type="predicted"/>
<dbReference type="InterPro" id="IPR011032">
    <property type="entry name" value="GroES-like_sf"/>
</dbReference>
<comment type="caution">
    <text evidence="6">The sequence shown here is derived from an EMBL/GenBank/DDBJ whole genome shotgun (WGS) entry which is preliminary data.</text>
</comment>
<dbReference type="SUPFAM" id="SSF51735">
    <property type="entry name" value="NAD(P)-binding Rossmann-fold domains"/>
    <property type="match status" value="1"/>
</dbReference>
<dbReference type="eggNOG" id="KOG1197">
    <property type="taxonomic scope" value="Eukaryota"/>
</dbReference>
<feature type="domain" description="Enoyl reductase (ER)" evidence="5">
    <location>
        <begin position="59"/>
        <end position="377"/>
    </location>
</feature>
<dbReference type="InterPro" id="IPR036291">
    <property type="entry name" value="NAD(P)-bd_dom_sf"/>
</dbReference>
<dbReference type="InterPro" id="IPR047618">
    <property type="entry name" value="QOR-like"/>
</dbReference>
<dbReference type="InterPro" id="IPR013149">
    <property type="entry name" value="ADH-like_C"/>
</dbReference>
<evidence type="ECO:0000313" key="9">
    <source>
        <dbReference type="Proteomes" id="UP000195871"/>
    </source>
</evidence>
<dbReference type="GO" id="GO:0035925">
    <property type="term" value="F:mRNA 3'-UTR AU-rich region binding"/>
    <property type="evidence" value="ECO:0007669"/>
    <property type="project" value="TreeGrafter"/>
</dbReference>
<evidence type="ECO:0000256" key="4">
    <source>
        <dbReference type="ARBA" id="ARBA00070796"/>
    </source>
</evidence>
<protein>
    <recommendedName>
        <fullName evidence="4">Probable quinone oxidoreductase</fullName>
    </recommendedName>
    <alternativeName>
        <fullName evidence="3">NADPH:quinone reductase</fullName>
    </alternativeName>
</protein>
<dbReference type="GO" id="GO:0003960">
    <property type="term" value="F:quinone reductase (NADPH) activity"/>
    <property type="evidence" value="ECO:0007669"/>
    <property type="project" value="InterPro"/>
</dbReference>
<dbReference type="GO" id="GO:0005829">
    <property type="term" value="C:cytosol"/>
    <property type="evidence" value="ECO:0007669"/>
    <property type="project" value="TreeGrafter"/>
</dbReference>
<evidence type="ECO:0000256" key="1">
    <source>
        <dbReference type="ARBA" id="ARBA00022857"/>
    </source>
</evidence>
<dbReference type="EMBL" id="JQFK01000038">
    <property type="protein sequence ID" value="KGK37376.1"/>
    <property type="molecule type" value="Genomic_DNA"/>
</dbReference>
<evidence type="ECO:0000313" key="8">
    <source>
        <dbReference type="Proteomes" id="UP000029867"/>
    </source>
</evidence>
<dbReference type="SUPFAM" id="SSF50129">
    <property type="entry name" value="GroES-like"/>
    <property type="match status" value="1"/>
</dbReference>
<dbReference type="VEuPathDB" id="FungiDB:C5L36_0A03650"/>
<dbReference type="Pfam" id="PF08240">
    <property type="entry name" value="ADH_N"/>
    <property type="match status" value="1"/>
</dbReference>
<name>A0A099NZX1_PICKU</name>
<dbReference type="SMART" id="SM00829">
    <property type="entry name" value="PKS_ER"/>
    <property type="match status" value="1"/>
</dbReference>
<dbReference type="FunFam" id="3.40.50.720:FF:000053">
    <property type="entry name" value="Quinone oxidoreductase 1"/>
    <property type="match status" value="1"/>
</dbReference>
<dbReference type="Gene3D" id="3.40.50.720">
    <property type="entry name" value="NAD(P)-binding Rossmann-like Domain"/>
    <property type="match status" value="1"/>
</dbReference>
<dbReference type="PANTHER" id="PTHR48106:SF13">
    <property type="entry name" value="QUINONE OXIDOREDUCTASE-RELATED"/>
    <property type="match status" value="1"/>
</dbReference>
<gene>
    <name evidence="7" type="ORF">CAS74_001573</name>
    <name evidence="6" type="ORF">JL09_g3476</name>
</gene>
<accession>A0A099NZX1</accession>
<evidence type="ECO:0000259" key="5">
    <source>
        <dbReference type="SMART" id="SM00829"/>
    </source>
</evidence>
<dbReference type="Pfam" id="PF00107">
    <property type="entry name" value="ADH_zinc_N"/>
    <property type="match status" value="1"/>
</dbReference>
<dbReference type="Gene3D" id="3.90.180.10">
    <property type="entry name" value="Medium-chain alcohol dehydrogenases, catalytic domain"/>
    <property type="match status" value="1"/>
</dbReference>
<dbReference type="InterPro" id="IPR020843">
    <property type="entry name" value="ER"/>
</dbReference>
<evidence type="ECO:0000313" key="6">
    <source>
        <dbReference type="EMBL" id="KGK37376.1"/>
    </source>
</evidence>
<sequence>MSAPVIKVTISSVLPFSPISSFTWRISRALSFNLAKAPIRKMTTNVPEKQAVIYYQQNGGPDVLKYTVDYPVPTITANEILVKNKYAGVNYIETYFRKGIYPTTFPFIPGREAAGEVVAIGKDVANYNIGDKVAYIGTKNFAQFTTLDSKKTTIINLGKDASDEQLKLYAASLIQGLTALTFIDEAYKVKEDDFILVTAAAGGVGLILDQLIGKIRGGHVIAVASSDEKLAKAKENGAEFLLNSSKLSYDEIADEILKITHGKGVQATFDSVGKDTFEMDLKVVARKGTIVSFGNASGTVEPLLINRLSPKNVKVLRPQLYGYISEADEFKYYSKSLFDLIDSGKLKIDIYKVYPLKEYKEATIEMEARKTTGKIVLEIPQ</sequence>
<dbReference type="GO" id="GO:0070402">
    <property type="term" value="F:NADPH binding"/>
    <property type="evidence" value="ECO:0007669"/>
    <property type="project" value="TreeGrafter"/>
</dbReference>
<dbReference type="InterPro" id="IPR013154">
    <property type="entry name" value="ADH-like_N"/>
</dbReference>
<evidence type="ECO:0000313" key="7">
    <source>
        <dbReference type="EMBL" id="OUT23257.1"/>
    </source>
</evidence>
<reference evidence="8" key="1">
    <citation type="journal article" date="2014" name="Microb. Cell Fact.">
        <title>Exploiting Issatchenkia orientalis SD108 for succinic acid production.</title>
        <authorList>
            <person name="Xiao H."/>
            <person name="Shao Z."/>
            <person name="Jiang Y."/>
            <person name="Dole S."/>
            <person name="Zhao H."/>
        </authorList>
    </citation>
    <scope>NUCLEOTIDE SEQUENCE [LARGE SCALE GENOMIC DNA]</scope>
    <source>
        <strain evidence="8">SD108</strain>
    </source>
</reference>
<dbReference type="CDD" id="cd05286">
    <property type="entry name" value="QOR2"/>
    <property type="match status" value="1"/>
</dbReference>
<organism evidence="6 8">
    <name type="scientific">Pichia kudriavzevii</name>
    <name type="common">Yeast</name>
    <name type="synonym">Issatchenkia orientalis</name>
    <dbReference type="NCBI Taxonomy" id="4909"/>
    <lineage>
        <taxon>Eukaryota</taxon>
        <taxon>Fungi</taxon>
        <taxon>Dikarya</taxon>
        <taxon>Ascomycota</taxon>
        <taxon>Saccharomycotina</taxon>
        <taxon>Pichiomycetes</taxon>
        <taxon>Pichiales</taxon>
        <taxon>Pichiaceae</taxon>
        <taxon>Pichia</taxon>
    </lineage>
</organism>
<dbReference type="PANTHER" id="PTHR48106">
    <property type="entry name" value="QUINONE OXIDOREDUCTASE PIG3-RELATED"/>
    <property type="match status" value="1"/>
</dbReference>
<evidence type="ECO:0000256" key="2">
    <source>
        <dbReference type="ARBA" id="ARBA00023002"/>
    </source>
</evidence>
<dbReference type="Proteomes" id="UP000195871">
    <property type="component" value="Unassembled WGS sequence"/>
</dbReference>
<keyword evidence="1" id="KW-0521">NADP</keyword>
<dbReference type="EMBL" id="NHMM01000002">
    <property type="protein sequence ID" value="OUT23257.1"/>
    <property type="molecule type" value="Genomic_DNA"/>
</dbReference>
<reference evidence="6" key="2">
    <citation type="submission" date="2014-08" db="EMBL/GenBank/DDBJ databases">
        <title>Exploiting Issatchenkia orientalis SD108 for Succinic Acid Production.</title>
        <authorList>
            <person name="Xiao H."/>
            <person name="Shao Z."/>
            <person name="Jiang Y."/>
            <person name="Dole S."/>
            <person name="Zhao H."/>
        </authorList>
    </citation>
    <scope>NUCLEOTIDE SEQUENCE [LARGE SCALE GENOMIC DNA]</scope>
    <source>
        <strain evidence="6">SD108</strain>
    </source>
</reference>
<reference evidence="7 9" key="3">
    <citation type="submission" date="2017-05" db="EMBL/GenBank/DDBJ databases">
        <title>The Genome Sequence of Candida krusei Ckrusei653.</title>
        <authorList>
            <person name="Cuomo C."/>
            <person name="Forche A."/>
            <person name="Young S."/>
            <person name="Abouelleil A."/>
            <person name="Cao P."/>
            <person name="Chapman S."/>
            <person name="Cusick C."/>
            <person name="Shea T."/>
            <person name="Nusbaum C."/>
            <person name="Birren B."/>
        </authorList>
    </citation>
    <scope>NUCLEOTIDE SEQUENCE [LARGE SCALE GENOMIC DNA]</scope>
    <source>
        <strain evidence="7 9">Ckrusei653</strain>
    </source>
</reference>